<reference evidence="1" key="1">
    <citation type="submission" date="2014-09" db="EMBL/GenBank/DDBJ databases">
        <authorList>
            <person name="Magalhaes I.L.F."/>
            <person name="Oliveira U."/>
            <person name="Santos F.R."/>
            <person name="Vidigal T.H.D.A."/>
            <person name="Brescovit A.D."/>
            <person name="Santos A.J."/>
        </authorList>
    </citation>
    <scope>NUCLEOTIDE SEQUENCE</scope>
    <source>
        <tissue evidence="1">Shoot tissue taken approximately 20 cm above the soil surface</tissue>
    </source>
</reference>
<dbReference type="EMBL" id="GBRH01217590">
    <property type="protein sequence ID" value="JAD80305.1"/>
    <property type="molecule type" value="Transcribed_RNA"/>
</dbReference>
<dbReference type="AlphaFoldDB" id="A0A0A9D3T1"/>
<accession>A0A0A9D3T1</accession>
<organism evidence="1">
    <name type="scientific">Arundo donax</name>
    <name type="common">Giant reed</name>
    <name type="synonym">Donax arundinaceus</name>
    <dbReference type="NCBI Taxonomy" id="35708"/>
    <lineage>
        <taxon>Eukaryota</taxon>
        <taxon>Viridiplantae</taxon>
        <taxon>Streptophyta</taxon>
        <taxon>Embryophyta</taxon>
        <taxon>Tracheophyta</taxon>
        <taxon>Spermatophyta</taxon>
        <taxon>Magnoliopsida</taxon>
        <taxon>Liliopsida</taxon>
        <taxon>Poales</taxon>
        <taxon>Poaceae</taxon>
        <taxon>PACMAD clade</taxon>
        <taxon>Arundinoideae</taxon>
        <taxon>Arundineae</taxon>
        <taxon>Arundo</taxon>
    </lineage>
</organism>
<reference evidence="1" key="2">
    <citation type="journal article" date="2015" name="Data Brief">
        <title>Shoot transcriptome of the giant reed, Arundo donax.</title>
        <authorList>
            <person name="Barrero R.A."/>
            <person name="Guerrero F.D."/>
            <person name="Moolhuijzen P."/>
            <person name="Goolsby J.A."/>
            <person name="Tidwell J."/>
            <person name="Bellgard S.E."/>
            <person name="Bellgard M.I."/>
        </authorList>
    </citation>
    <scope>NUCLEOTIDE SEQUENCE</scope>
    <source>
        <tissue evidence="1">Shoot tissue taken approximately 20 cm above the soil surface</tissue>
    </source>
</reference>
<protein>
    <submittedName>
        <fullName evidence="1">Uncharacterized protein</fullName>
    </submittedName>
</protein>
<proteinExistence type="predicted"/>
<name>A0A0A9D3T1_ARUDO</name>
<sequence length="65" mass="7308">MNGIHFWSNEMCFIELVLSKATTLRTISITPGDRCSKSNEAALSKLNAYRRASTHAQVFFKGKTE</sequence>
<evidence type="ECO:0000313" key="1">
    <source>
        <dbReference type="EMBL" id="JAD80305.1"/>
    </source>
</evidence>